<sequence>MGETKVRKQHYVWRKYLEAWATDGSVWCRRGSATFNTGLMNIGQERDFYSPQPLTNADKQFLRMDAASTKRPDLVEFIEQEIALRDEMFALNEQAKQWRDISRLEELEAFIHNSEEKYQGRIEHQGMPFVNALVAGDITWAGNDKEWRKFILFYATQYLRTKRIQEKLKNFLEPQAQRIGYSVDRTWPISRLLETERLASGIYHHCSLVLLETSGTLEFITGDQPTFNAEAVETYSLDNIPNSHELYYPVSPNRAVLLVEEERRSAPLIRVATEAEVLRYNEVIRRVALEQVYARTRELL</sequence>
<evidence type="ECO:0008006" key="3">
    <source>
        <dbReference type="Google" id="ProtNLM"/>
    </source>
</evidence>
<evidence type="ECO:0000313" key="1">
    <source>
        <dbReference type="EMBL" id="SEU20064.1"/>
    </source>
</evidence>
<dbReference type="Proteomes" id="UP000199181">
    <property type="component" value="Unassembled WGS sequence"/>
</dbReference>
<dbReference type="AlphaFoldDB" id="A0A1I0K9U0"/>
<gene>
    <name evidence="1" type="ORF">SAMN05443639_109283</name>
</gene>
<dbReference type="Pfam" id="PF14022">
    <property type="entry name" value="DUF4238"/>
    <property type="match status" value="1"/>
</dbReference>
<dbReference type="RefSeq" id="WP_093522653.1">
    <property type="nucleotide sequence ID" value="NZ_FOIJ01000009.1"/>
</dbReference>
<reference evidence="2" key="1">
    <citation type="submission" date="2016-10" db="EMBL/GenBank/DDBJ databases">
        <authorList>
            <person name="Varghese N."/>
            <person name="Submissions S."/>
        </authorList>
    </citation>
    <scope>NUCLEOTIDE SEQUENCE [LARGE SCALE GENOMIC DNA]</scope>
    <source>
        <strain evidence="2">DSM 16858</strain>
    </source>
</reference>
<dbReference type="EMBL" id="FOIJ01000009">
    <property type="protein sequence ID" value="SEU20064.1"/>
    <property type="molecule type" value="Genomic_DNA"/>
</dbReference>
<evidence type="ECO:0000313" key="2">
    <source>
        <dbReference type="Proteomes" id="UP000199181"/>
    </source>
</evidence>
<proteinExistence type="predicted"/>
<keyword evidence="2" id="KW-1185">Reference proteome</keyword>
<organism evidence="1 2">
    <name type="scientific">Stigmatella erecta</name>
    <dbReference type="NCBI Taxonomy" id="83460"/>
    <lineage>
        <taxon>Bacteria</taxon>
        <taxon>Pseudomonadati</taxon>
        <taxon>Myxococcota</taxon>
        <taxon>Myxococcia</taxon>
        <taxon>Myxococcales</taxon>
        <taxon>Cystobacterineae</taxon>
        <taxon>Archangiaceae</taxon>
        <taxon>Stigmatella</taxon>
    </lineage>
</organism>
<name>A0A1I0K9U0_9BACT</name>
<protein>
    <recommendedName>
        <fullName evidence="3">DUF4238 domain-containing protein</fullName>
    </recommendedName>
</protein>
<accession>A0A1I0K9U0</accession>
<dbReference type="InterPro" id="IPR025332">
    <property type="entry name" value="DUF4238"/>
</dbReference>